<name>A0A2H0LZX0_9BACT</name>
<organism evidence="2 3">
    <name type="scientific">Candidatus Ghiorseimicrobium undicola</name>
    <dbReference type="NCBI Taxonomy" id="1974746"/>
    <lineage>
        <taxon>Bacteria</taxon>
        <taxon>Pseudomonadati</taxon>
        <taxon>Candidatus Omnitrophota</taxon>
        <taxon>Candidatus Ghiorseimicrobium</taxon>
    </lineage>
</organism>
<sequence>MKTKLILGAAGHANPDAVTLDIDPRHNPDVVWNLNKTPWPFENNQFKEIICHHVIEHLEELNPAMDELYRICSMDGEIYIEVPYRSSWLAFDPQHKLIFGYFSLDGYINGGSTKWMNTERKFKLLERKITFHKAYRRYFLHKIFNKIPLAYERFWAYIMPAEHLIFRLQPIKIKDNQKNR</sequence>
<protein>
    <recommendedName>
        <fullName evidence="1">Methyltransferase type 11 domain-containing protein</fullName>
    </recommendedName>
</protein>
<evidence type="ECO:0000313" key="2">
    <source>
        <dbReference type="EMBL" id="PIQ89941.1"/>
    </source>
</evidence>
<evidence type="ECO:0000313" key="3">
    <source>
        <dbReference type="Proteomes" id="UP000229641"/>
    </source>
</evidence>
<dbReference type="InterPro" id="IPR013216">
    <property type="entry name" value="Methyltransf_11"/>
</dbReference>
<reference evidence="2 3" key="1">
    <citation type="submission" date="2017-09" db="EMBL/GenBank/DDBJ databases">
        <title>Depth-based differentiation of microbial function through sediment-hosted aquifers and enrichment of novel symbionts in the deep terrestrial subsurface.</title>
        <authorList>
            <person name="Probst A.J."/>
            <person name="Ladd B."/>
            <person name="Jarett J.K."/>
            <person name="Geller-Mcgrath D.E."/>
            <person name="Sieber C.M."/>
            <person name="Emerson J.B."/>
            <person name="Anantharaman K."/>
            <person name="Thomas B.C."/>
            <person name="Malmstrom R."/>
            <person name="Stieglmeier M."/>
            <person name="Klingl A."/>
            <person name="Woyke T."/>
            <person name="Ryan C.M."/>
            <person name="Banfield J.F."/>
        </authorList>
    </citation>
    <scope>NUCLEOTIDE SEQUENCE [LARGE SCALE GENOMIC DNA]</scope>
    <source>
        <strain evidence="2">CG11_big_fil_rev_8_21_14_0_20_42_13</strain>
    </source>
</reference>
<comment type="caution">
    <text evidence="2">The sequence shown here is derived from an EMBL/GenBank/DDBJ whole genome shotgun (WGS) entry which is preliminary data.</text>
</comment>
<dbReference type="EMBL" id="PCWA01000008">
    <property type="protein sequence ID" value="PIQ89941.1"/>
    <property type="molecule type" value="Genomic_DNA"/>
</dbReference>
<proteinExistence type="predicted"/>
<evidence type="ECO:0000259" key="1">
    <source>
        <dbReference type="Pfam" id="PF08241"/>
    </source>
</evidence>
<gene>
    <name evidence="2" type="ORF">COV72_00510</name>
</gene>
<accession>A0A2H0LZX0</accession>
<dbReference type="Gene3D" id="3.40.50.150">
    <property type="entry name" value="Vaccinia Virus protein VP39"/>
    <property type="match status" value="1"/>
</dbReference>
<dbReference type="Pfam" id="PF08241">
    <property type="entry name" value="Methyltransf_11"/>
    <property type="match status" value="1"/>
</dbReference>
<dbReference type="GO" id="GO:0008757">
    <property type="term" value="F:S-adenosylmethionine-dependent methyltransferase activity"/>
    <property type="evidence" value="ECO:0007669"/>
    <property type="project" value="InterPro"/>
</dbReference>
<dbReference type="Proteomes" id="UP000229641">
    <property type="component" value="Unassembled WGS sequence"/>
</dbReference>
<dbReference type="InterPro" id="IPR029063">
    <property type="entry name" value="SAM-dependent_MTases_sf"/>
</dbReference>
<dbReference type="SUPFAM" id="SSF53335">
    <property type="entry name" value="S-adenosyl-L-methionine-dependent methyltransferases"/>
    <property type="match status" value="1"/>
</dbReference>
<dbReference type="AlphaFoldDB" id="A0A2H0LZX0"/>
<feature type="domain" description="Methyltransferase type 11" evidence="1">
    <location>
        <begin position="39"/>
        <end position="80"/>
    </location>
</feature>